<organism evidence="1 2">
    <name type="scientific">Allofournierella massiliensis</name>
    <dbReference type="NCBI Taxonomy" id="1650663"/>
    <lineage>
        <taxon>Bacteria</taxon>
        <taxon>Bacillati</taxon>
        <taxon>Bacillota</taxon>
        <taxon>Clostridia</taxon>
        <taxon>Eubacteriales</taxon>
        <taxon>Oscillospiraceae</taxon>
        <taxon>Allofournierella</taxon>
    </lineage>
</organism>
<evidence type="ECO:0000313" key="1">
    <source>
        <dbReference type="EMBL" id="MDM8200816.1"/>
    </source>
</evidence>
<reference evidence="1 2" key="1">
    <citation type="submission" date="2023-06" db="EMBL/GenBank/DDBJ databases">
        <title>Identification and characterization of horizontal gene transfer across gut microbiota members of farm animals based on homology search.</title>
        <authorList>
            <person name="Schwarzerova J."/>
            <person name="Nykrynova M."/>
            <person name="Jureckova K."/>
            <person name="Cejkova D."/>
            <person name="Rychlik I."/>
        </authorList>
    </citation>
    <scope>NUCLEOTIDE SEQUENCE [LARGE SCALE GENOMIC DNA]</scope>
    <source>
        <strain evidence="1 2">ET340</strain>
    </source>
</reference>
<comment type="caution">
    <text evidence="1">The sequence shown here is derived from an EMBL/GenBank/DDBJ whole genome shotgun (WGS) entry which is preliminary data.</text>
</comment>
<keyword evidence="2" id="KW-1185">Reference proteome</keyword>
<accession>A0ABT7UPK6</accession>
<name>A0ABT7UPK6_9FIRM</name>
<evidence type="ECO:0008006" key="3">
    <source>
        <dbReference type="Google" id="ProtNLM"/>
    </source>
</evidence>
<dbReference type="EMBL" id="JAUDCL010000007">
    <property type="protein sequence ID" value="MDM8200816.1"/>
    <property type="molecule type" value="Genomic_DNA"/>
</dbReference>
<proteinExistence type="predicted"/>
<dbReference type="Proteomes" id="UP001529380">
    <property type="component" value="Unassembled WGS sequence"/>
</dbReference>
<protein>
    <recommendedName>
        <fullName evidence="3">Tail fiber-like repeat protein</fullName>
    </recommendedName>
</protein>
<dbReference type="RefSeq" id="WP_270913994.1">
    <property type="nucleotide sequence ID" value="NZ_JAUDCL010000007.1"/>
</dbReference>
<sequence>MARLFRDLKVNEQDGKVYLTLYNRDGSPALRDVSVGVSSEVTQPGDNWTAAAANLLLRLDEDGQPQLALTPESIGAAAAENGVSLYTHKKSGTVHTLTGSGNNIRFAATANFAAGDTIQVNGQACTAATAAGDALWAGFFKTGAMVVCYRTGNRLTFNGGGLPAAEAAKLAPGNLKTGVSITANGKTVTGTFTADATADAGKILSGATAYVKGQKVTGSMADRGNAQYGTGVGFGSDYVAINNIPEGYYRKNGLVWAPEARIAQSTMAAAIGLNSQNLRQGVTILGVQGDLVPRTPVAYAACSRVLGLLPGTTGDYRHPTKASGYADPDYGSLSGLGYFQDNQSGTRQVVWQCARAGRYLVDLFGDGEVSVRGEVQLSAGQTVTLTIPDAGDIYWRDMKCGGMVILYLP</sequence>
<gene>
    <name evidence="1" type="ORF">QUW08_05830</name>
</gene>
<evidence type="ECO:0000313" key="2">
    <source>
        <dbReference type="Proteomes" id="UP001529380"/>
    </source>
</evidence>